<protein>
    <submittedName>
        <fullName evidence="2">Multiple sugar transport system substrate-binding protein</fullName>
    </submittedName>
</protein>
<name>A0ABT9ZSB7_9BACI</name>
<dbReference type="SUPFAM" id="SSF53850">
    <property type="entry name" value="Periplasmic binding protein-like II"/>
    <property type="match status" value="1"/>
</dbReference>
<sequence>MKRLNSLMVLLVAMFVFLTIAGCSGGDEESNAGSGDGGDGTNDGEVVTIKWYNWDNDVMGATTQKYIEEFEKENPNIKVESVPLVPGDSLASLQNLDILLSSGEEVDVISFPNADSLYQRAELGALASLNDFYEEEGIDPTEVYYVNPSVGDDYYGIQFNATTNFVLLNKDALDEAGLEVPKIGWTWDDFAEYAEKLTVEKDGKKMHGAYFHSWSLYMNPIAQTLMKHPFLFEDGTTNFSDPSFKKMFEMRKELEEKGYAKSYSDVLGAELGYRSEFFNESAAMLLTGSWMIGEAGDTEINPHDFTTAFAPVPVLNEGDEFAAFMGGNFLAIGNSSTKKEESYKFARFVSENLSEGRVELPGLKQGDARPVVERIIEGNEELIDVESLMYTLFDEEVNYLDASQVSIGYGRELESILSDGFAKYMLNDESIDEVIDWMIEEATKVIDKNS</sequence>
<dbReference type="EMBL" id="JAUSUG010000004">
    <property type="protein sequence ID" value="MDQ0254114.1"/>
    <property type="molecule type" value="Genomic_DNA"/>
</dbReference>
<keyword evidence="2" id="KW-0813">Transport</keyword>
<feature type="signal peptide" evidence="1">
    <location>
        <begin position="1"/>
        <end position="21"/>
    </location>
</feature>
<dbReference type="RefSeq" id="WP_307323605.1">
    <property type="nucleotide sequence ID" value="NZ_JAUSUG010000004.1"/>
</dbReference>
<evidence type="ECO:0000256" key="1">
    <source>
        <dbReference type="SAM" id="SignalP"/>
    </source>
</evidence>
<keyword evidence="1" id="KW-0732">Signal</keyword>
<accession>A0ABT9ZSB7</accession>
<dbReference type="InterPro" id="IPR050490">
    <property type="entry name" value="Bact_solute-bd_prot1"/>
</dbReference>
<organism evidence="2 3">
    <name type="scientific">Evansella vedderi</name>
    <dbReference type="NCBI Taxonomy" id="38282"/>
    <lineage>
        <taxon>Bacteria</taxon>
        <taxon>Bacillati</taxon>
        <taxon>Bacillota</taxon>
        <taxon>Bacilli</taxon>
        <taxon>Bacillales</taxon>
        <taxon>Bacillaceae</taxon>
        <taxon>Evansella</taxon>
    </lineage>
</organism>
<keyword evidence="3" id="KW-1185">Reference proteome</keyword>
<dbReference type="InterPro" id="IPR006059">
    <property type="entry name" value="SBP"/>
</dbReference>
<evidence type="ECO:0000313" key="2">
    <source>
        <dbReference type="EMBL" id="MDQ0254114.1"/>
    </source>
</evidence>
<proteinExistence type="predicted"/>
<comment type="caution">
    <text evidence="2">The sequence shown here is derived from an EMBL/GenBank/DDBJ whole genome shotgun (WGS) entry which is preliminary data.</text>
</comment>
<gene>
    <name evidence="2" type="ORF">J2S74_001487</name>
</gene>
<dbReference type="PANTHER" id="PTHR43649">
    <property type="entry name" value="ARABINOSE-BINDING PROTEIN-RELATED"/>
    <property type="match status" value="1"/>
</dbReference>
<dbReference type="Pfam" id="PF01547">
    <property type="entry name" value="SBP_bac_1"/>
    <property type="match status" value="1"/>
</dbReference>
<feature type="chain" id="PRO_5046903540" evidence="1">
    <location>
        <begin position="22"/>
        <end position="450"/>
    </location>
</feature>
<dbReference type="Gene3D" id="3.40.190.10">
    <property type="entry name" value="Periplasmic binding protein-like II"/>
    <property type="match status" value="1"/>
</dbReference>
<dbReference type="PANTHER" id="PTHR43649:SF12">
    <property type="entry name" value="DIACETYLCHITOBIOSE BINDING PROTEIN DASA"/>
    <property type="match status" value="1"/>
</dbReference>
<evidence type="ECO:0000313" key="3">
    <source>
        <dbReference type="Proteomes" id="UP001230005"/>
    </source>
</evidence>
<reference evidence="2 3" key="1">
    <citation type="submission" date="2023-07" db="EMBL/GenBank/DDBJ databases">
        <title>Genomic Encyclopedia of Type Strains, Phase IV (KMG-IV): sequencing the most valuable type-strain genomes for metagenomic binning, comparative biology and taxonomic classification.</title>
        <authorList>
            <person name="Goeker M."/>
        </authorList>
    </citation>
    <scope>NUCLEOTIDE SEQUENCE [LARGE SCALE GENOMIC DNA]</scope>
    <source>
        <strain evidence="2 3">DSM 9768</strain>
    </source>
</reference>
<keyword evidence="2" id="KW-0762">Sugar transport</keyword>
<dbReference type="PROSITE" id="PS51257">
    <property type="entry name" value="PROKAR_LIPOPROTEIN"/>
    <property type="match status" value="1"/>
</dbReference>
<dbReference type="Proteomes" id="UP001230005">
    <property type="component" value="Unassembled WGS sequence"/>
</dbReference>